<feature type="domain" description="AB hydrolase-1" evidence="1">
    <location>
        <begin position="49"/>
        <end position="160"/>
    </location>
</feature>
<dbReference type="SUPFAM" id="SSF53474">
    <property type="entry name" value="alpha/beta-Hydrolases"/>
    <property type="match status" value="1"/>
</dbReference>
<proteinExistence type="predicted"/>
<dbReference type="EMBL" id="UOFS01000042">
    <property type="protein sequence ID" value="VAX00095.1"/>
    <property type="molecule type" value="Genomic_DNA"/>
</dbReference>
<dbReference type="PANTHER" id="PTHR42886">
    <property type="entry name" value="RE40534P-RELATED"/>
    <property type="match status" value="1"/>
</dbReference>
<dbReference type="Gene3D" id="3.40.50.1820">
    <property type="entry name" value="alpha/beta hydrolase"/>
    <property type="match status" value="1"/>
</dbReference>
<dbReference type="InterPro" id="IPR000073">
    <property type="entry name" value="AB_hydrolase_1"/>
</dbReference>
<protein>
    <recommendedName>
        <fullName evidence="1">AB hydrolase-1 domain-containing protein</fullName>
    </recommendedName>
</protein>
<dbReference type="AlphaFoldDB" id="A0A3B1B1A1"/>
<dbReference type="Pfam" id="PF00561">
    <property type="entry name" value="Abhydrolase_1"/>
    <property type="match status" value="1"/>
</dbReference>
<dbReference type="InterPro" id="IPR029058">
    <property type="entry name" value="AB_hydrolase_fold"/>
</dbReference>
<name>A0A3B1B1A1_9ZZZZ</name>
<evidence type="ECO:0000259" key="1">
    <source>
        <dbReference type="Pfam" id="PF00561"/>
    </source>
</evidence>
<sequence length="283" mass="32153">MKLQIKLRLLLCLLASTFNTYAISASINQRLPSGLVATAEYQIGDKNQPAVFILHGLLQTRNYITVRSLITAISDEGYSVLAPNLSLGISNRKKSLPCEAIHNHDMAQDIAEIDFWIQFLERKGHTAIYLIGHSFGSLQILLYSNNKKPKSVKKIIATSLIHVEKSNDGTLIEEHLKRAELNLKQGDNKLHSYPISYCKKYTSPAKHYISYAQWTKQKIKAEIDKLKIPITIILGNKDKRIDKKWISILSNTNLILIEGANHFFDTTHEFDLNDKVLDELRSK</sequence>
<accession>A0A3B1B1A1</accession>
<evidence type="ECO:0000313" key="2">
    <source>
        <dbReference type="EMBL" id="VAX00095.1"/>
    </source>
</evidence>
<reference evidence="2" key="1">
    <citation type="submission" date="2018-06" db="EMBL/GenBank/DDBJ databases">
        <authorList>
            <person name="Zhirakovskaya E."/>
        </authorList>
    </citation>
    <scope>NUCLEOTIDE SEQUENCE</scope>
</reference>
<gene>
    <name evidence="2" type="ORF">MNBD_GAMMA22-1127</name>
</gene>
<dbReference type="PANTHER" id="PTHR42886:SF29">
    <property type="entry name" value="PUMMELIG, ISOFORM A"/>
    <property type="match status" value="1"/>
</dbReference>
<organism evidence="2">
    <name type="scientific">hydrothermal vent metagenome</name>
    <dbReference type="NCBI Taxonomy" id="652676"/>
    <lineage>
        <taxon>unclassified sequences</taxon>
        <taxon>metagenomes</taxon>
        <taxon>ecological metagenomes</taxon>
    </lineage>
</organism>